<name>A0A6A6ISD7_9PLEO</name>
<dbReference type="EMBL" id="ML987191">
    <property type="protein sequence ID" value="KAF2253199.1"/>
    <property type="molecule type" value="Genomic_DNA"/>
</dbReference>
<accession>A0A6A6ISD7</accession>
<reference evidence="1" key="1">
    <citation type="journal article" date="2020" name="Stud. Mycol.">
        <title>101 Dothideomycetes genomes: a test case for predicting lifestyles and emergence of pathogens.</title>
        <authorList>
            <person name="Haridas S."/>
            <person name="Albert R."/>
            <person name="Binder M."/>
            <person name="Bloem J."/>
            <person name="Labutti K."/>
            <person name="Salamov A."/>
            <person name="Andreopoulos B."/>
            <person name="Baker S."/>
            <person name="Barry K."/>
            <person name="Bills G."/>
            <person name="Bluhm B."/>
            <person name="Cannon C."/>
            <person name="Castanera R."/>
            <person name="Culley D."/>
            <person name="Daum C."/>
            <person name="Ezra D."/>
            <person name="Gonzalez J."/>
            <person name="Henrissat B."/>
            <person name="Kuo A."/>
            <person name="Liang C."/>
            <person name="Lipzen A."/>
            <person name="Lutzoni F."/>
            <person name="Magnuson J."/>
            <person name="Mondo S."/>
            <person name="Nolan M."/>
            <person name="Ohm R."/>
            <person name="Pangilinan J."/>
            <person name="Park H.-J."/>
            <person name="Ramirez L."/>
            <person name="Alfaro M."/>
            <person name="Sun H."/>
            <person name="Tritt A."/>
            <person name="Yoshinaga Y."/>
            <person name="Zwiers L.-H."/>
            <person name="Turgeon B."/>
            <person name="Goodwin S."/>
            <person name="Spatafora J."/>
            <person name="Crous P."/>
            <person name="Grigoriev I."/>
        </authorList>
    </citation>
    <scope>NUCLEOTIDE SEQUENCE</scope>
    <source>
        <strain evidence="1">CBS 122368</strain>
    </source>
</reference>
<gene>
    <name evidence="1" type="ORF">BU26DRAFT_515576</name>
</gene>
<evidence type="ECO:0000313" key="1">
    <source>
        <dbReference type="EMBL" id="KAF2253199.1"/>
    </source>
</evidence>
<dbReference type="Proteomes" id="UP000800094">
    <property type="component" value="Unassembled WGS sequence"/>
</dbReference>
<dbReference type="GeneID" id="54581435"/>
<sequence>MSETPFEYFKKHDGPESSLFEETRKAFLPFLEHRRFEDWRYERLRRAEFMVLHHDTTSSETHRRPIDYAAILAFFADSYANNRTDGRPRREDPTKIAVKKEFKPHLEALQKHLTQAKSQQPGLAQLCEEDEKDQSTRTAKIEGYQSAIKALEVVEEHVDSLTHALGLGEESLCDQALVERDLAVYAFFPESQEELEPGYLLRALMRQLSEKVDGSRDTLTDKMSFEDYFKRLIDEVPSTCDVVVIVYGIGSYADRKDAKNVWDLLWEVKETLRRRGGKLQAAVRARDARLVELLQQRIEELGERDRVTALSRDRECHKIWKKRQEVFSEEEAEVHGPVLRVLFAGPGADMVAGWVPESEREDVVLAL</sequence>
<organism evidence="1 2">
    <name type="scientific">Trematosphaeria pertusa</name>
    <dbReference type="NCBI Taxonomy" id="390896"/>
    <lineage>
        <taxon>Eukaryota</taxon>
        <taxon>Fungi</taxon>
        <taxon>Dikarya</taxon>
        <taxon>Ascomycota</taxon>
        <taxon>Pezizomycotina</taxon>
        <taxon>Dothideomycetes</taxon>
        <taxon>Pleosporomycetidae</taxon>
        <taxon>Pleosporales</taxon>
        <taxon>Massarineae</taxon>
        <taxon>Trematosphaeriaceae</taxon>
        <taxon>Trematosphaeria</taxon>
    </lineage>
</organism>
<dbReference type="RefSeq" id="XP_033688203.1">
    <property type="nucleotide sequence ID" value="XM_033828105.1"/>
</dbReference>
<dbReference type="AlphaFoldDB" id="A0A6A6ISD7"/>
<proteinExistence type="predicted"/>
<protein>
    <submittedName>
        <fullName evidence="1">Uncharacterized protein</fullName>
    </submittedName>
</protein>
<evidence type="ECO:0000313" key="2">
    <source>
        <dbReference type="Proteomes" id="UP000800094"/>
    </source>
</evidence>
<keyword evidence="2" id="KW-1185">Reference proteome</keyword>